<dbReference type="Gene3D" id="3.80.10.10">
    <property type="entry name" value="Ribonuclease Inhibitor"/>
    <property type="match status" value="1"/>
</dbReference>
<dbReference type="EMBL" id="KZ084089">
    <property type="protein sequence ID" value="OSD07118.1"/>
    <property type="molecule type" value="Genomic_DNA"/>
</dbReference>
<dbReference type="SUPFAM" id="SSF52047">
    <property type="entry name" value="RNI-like"/>
    <property type="match status" value="1"/>
</dbReference>
<gene>
    <name evidence="1" type="ORF">PYCCODRAFT_796894</name>
</gene>
<evidence type="ECO:0000313" key="2">
    <source>
        <dbReference type="Proteomes" id="UP000193067"/>
    </source>
</evidence>
<accession>A0A1Y2J144</accession>
<evidence type="ECO:0000313" key="1">
    <source>
        <dbReference type="EMBL" id="OSD07118.1"/>
    </source>
</evidence>
<evidence type="ECO:0008006" key="3">
    <source>
        <dbReference type="Google" id="ProtNLM"/>
    </source>
</evidence>
<dbReference type="Proteomes" id="UP000193067">
    <property type="component" value="Unassembled WGS sequence"/>
</dbReference>
<name>A0A1Y2J144_TRAC3</name>
<dbReference type="InterPro" id="IPR032675">
    <property type="entry name" value="LRR_dom_sf"/>
</dbReference>
<reference evidence="1 2" key="1">
    <citation type="journal article" date="2015" name="Biotechnol. Biofuels">
        <title>Enhanced degradation of softwood versus hardwood by the white-rot fungus Pycnoporus coccineus.</title>
        <authorList>
            <person name="Couturier M."/>
            <person name="Navarro D."/>
            <person name="Chevret D."/>
            <person name="Henrissat B."/>
            <person name="Piumi F."/>
            <person name="Ruiz-Duenas F.J."/>
            <person name="Martinez A.T."/>
            <person name="Grigoriev I.V."/>
            <person name="Riley R."/>
            <person name="Lipzen A."/>
            <person name="Berrin J.G."/>
            <person name="Master E.R."/>
            <person name="Rosso M.N."/>
        </authorList>
    </citation>
    <scope>NUCLEOTIDE SEQUENCE [LARGE SCALE GENOMIC DNA]</scope>
    <source>
        <strain evidence="1 2">BRFM310</strain>
    </source>
</reference>
<dbReference type="AlphaFoldDB" id="A0A1Y2J144"/>
<proteinExistence type="predicted"/>
<sequence length="533" mass="61324">MWWKKLRRRNRADVASIPATSPSLSTGVNVQATHDLRRLNDDVLLQIYQELRPKHGLQPLSLTCRWVRESVKPVLFSSCRQDARGLTWECFIPRQFWPYIRELLFFGVWAQIDLPDDDRYDAPFPLRQALSEMPQLTSVSIVGTLSRGVPRTAQVAVLSHPQLRTFDVTGPLYAPRSTNVPTFTAAPLTCYRQVVSDFRRTRYSLADSLLLCVVVNQPQVMESLEVLEVPSEFAPIALIAERRWPRLKRVALRGENWRFDRPVVDVMSQMPALQELVLTLAHPNRTNLHRLCPPDWASPLPWPELKTLSLTYPDPSDPIFSWLPTTLRHLVLSCWPRHFFFQRSETRLTMNDLGWGSPIQNSSAMVNILRRCQCSQLDSLEIEFVGSESDMELFRLIADAFPDLSSLTMFRYRPQHTTAVLVREIGEALEPLRRLRYLYLYLDFPEAPRPVHGGFHFSPIPNPHAQEEHDRIMRIFEQSADSIARCLSPTLSIISFLLLGASVNRWIPFRVQHPGDGLFVRHAPRALEEDGLL</sequence>
<protein>
    <recommendedName>
        <fullName evidence="3">F-box domain-containing protein</fullName>
    </recommendedName>
</protein>
<dbReference type="OrthoDB" id="2750874at2759"/>
<keyword evidence="2" id="KW-1185">Reference proteome</keyword>
<organism evidence="1 2">
    <name type="scientific">Trametes coccinea (strain BRFM310)</name>
    <name type="common">Pycnoporus coccineus</name>
    <dbReference type="NCBI Taxonomy" id="1353009"/>
    <lineage>
        <taxon>Eukaryota</taxon>
        <taxon>Fungi</taxon>
        <taxon>Dikarya</taxon>
        <taxon>Basidiomycota</taxon>
        <taxon>Agaricomycotina</taxon>
        <taxon>Agaricomycetes</taxon>
        <taxon>Polyporales</taxon>
        <taxon>Polyporaceae</taxon>
        <taxon>Trametes</taxon>
    </lineage>
</organism>